<dbReference type="EMBL" id="JAJKFT010000010">
    <property type="protein sequence ID" value="MCC9631465.1"/>
    <property type="molecule type" value="Genomic_DNA"/>
</dbReference>
<comment type="caution">
    <text evidence="2">The sequence shown here is derived from an EMBL/GenBank/DDBJ whole genome shotgun (WGS) entry which is preliminary data.</text>
</comment>
<keyword evidence="1" id="KW-1133">Transmembrane helix</keyword>
<feature type="transmembrane region" description="Helical" evidence="1">
    <location>
        <begin position="81"/>
        <end position="102"/>
    </location>
</feature>
<dbReference type="RefSeq" id="WP_230223457.1">
    <property type="nucleotide sequence ID" value="NZ_JAJKFT010000010.1"/>
</dbReference>
<evidence type="ECO:0000313" key="3">
    <source>
        <dbReference type="Proteomes" id="UP001139103"/>
    </source>
</evidence>
<feature type="transmembrane region" description="Helical" evidence="1">
    <location>
        <begin position="24"/>
        <end position="45"/>
    </location>
</feature>
<organism evidence="2 3">
    <name type="scientific">Blastopirellula sediminis</name>
    <dbReference type="NCBI Taxonomy" id="2894196"/>
    <lineage>
        <taxon>Bacteria</taxon>
        <taxon>Pseudomonadati</taxon>
        <taxon>Planctomycetota</taxon>
        <taxon>Planctomycetia</taxon>
        <taxon>Pirellulales</taxon>
        <taxon>Pirellulaceae</taxon>
        <taxon>Blastopirellula</taxon>
    </lineage>
</organism>
<feature type="transmembrane region" description="Helical" evidence="1">
    <location>
        <begin position="161"/>
        <end position="186"/>
    </location>
</feature>
<evidence type="ECO:0000313" key="2">
    <source>
        <dbReference type="EMBL" id="MCC9631465.1"/>
    </source>
</evidence>
<sequence>MSEATHVIVTSRRRDVAPPKARQLAMIGTLLAVAEIVLLGLAFAVPSGDWLHDNKYDVKIPDARLTREAIAKTLSAYRMQINAHTCATVILAIGLFFACSSVRLGSPSAPRQMVLFSLLMLLLGIVGASFSTFATVQLQAALYETWTSATSTANRQFQQAVIGYTWGVLAILIAIYLAEGAFYITAVRYFSRPEVRASFALEADASEVDEDENEED</sequence>
<keyword evidence="1" id="KW-0812">Transmembrane</keyword>
<gene>
    <name evidence="2" type="ORF">LOC68_23975</name>
</gene>
<dbReference type="Proteomes" id="UP001139103">
    <property type="component" value="Unassembled WGS sequence"/>
</dbReference>
<evidence type="ECO:0000256" key="1">
    <source>
        <dbReference type="SAM" id="Phobius"/>
    </source>
</evidence>
<feature type="transmembrane region" description="Helical" evidence="1">
    <location>
        <begin position="114"/>
        <end position="141"/>
    </location>
</feature>
<reference evidence="2" key="1">
    <citation type="submission" date="2021-11" db="EMBL/GenBank/DDBJ databases">
        <title>Genome sequence.</title>
        <authorList>
            <person name="Sun Q."/>
        </authorList>
    </citation>
    <scope>NUCLEOTIDE SEQUENCE</scope>
    <source>
        <strain evidence="2">JC732</strain>
    </source>
</reference>
<name>A0A9X1SHP0_9BACT</name>
<keyword evidence="1" id="KW-0472">Membrane</keyword>
<proteinExistence type="predicted"/>
<accession>A0A9X1SHP0</accession>
<protein>
    <submittedName>
        <fullName evidence="2">Uncharacterized protein</fullName>
    </submittedName>
</protein>
<dbReference type="AlphaFoldDB" id="A0A9X1SHP0"/>
<keyword evidence="3" id="KW-1185">Reference proteome</keyword>